<keyword evidence="5" id="KW-1185">Reference proteome</keyword>
<evidence type="ECO:0000313" key="4">
    <source>
        <dbReference type="EMBL" id="OZV69330.1"/>
    </source>
</evidence>
<evidence type="ECO:0000256" key="2">
    <source>
        <dbReference type="SAM" id="SignalP"/>
    </source>
</evidence>
<evidence type="ECO:0000256" key="1">
    <source>
        <dbReference type="ARBA" id="ARBA00022729"/>
    </source>
</evidence>
<accession>A0A265UVL2</accession>
<dbReference type="OrthoDB" id="7362103at2"/>
<name>A0A265UVL2_9FLAO</name>
<gene>
    <name evidence="4" type="ORF">CA834_07695</name>
</gene>
<feature type="chain" id="PRO_5013057302" description="DUF4174 domain-containing protein" evidence="2">
    <location>
        <begin position="18"/>
        <end position="135"/>
    </location>
</feature>
<keyword evidence="1 2" id="KW-0732">Signal</keyword>
<reference evidence="4 5" key="1">
    <citation type="submission" date="2017-05" db="EMBL/GenBank/DDBJ databases">
        <title>The draft genome sequence of Idiomarina salinarum WNB302.</title>
        <authorList>
            <person name="Sun Y."/>
            <person name="Chen B."/>
            <person name="Du Z."/>
        </authorList>
    </citation>
    <scope>NUCLEOTIDE SEQUENCE [LARGE SCALE GENOMIC DNA]</scope>
    <source>
        <strain evidence="4 5">WNB302</strain>
    </source>
</reference>
<organism evidence="4 5">
    <name type="scientific">Winogradskyella aurantia</name>
    <dbReference type="NCBI Taxonomy" id="1915063"/>
    <lineage>
        <taxon>Bacteria</taxon>
        <taxon>Pseudomonadati</taxon>
        <taxon>Bacteroidota</taxon>
        <taxon>Flavobacteriia</taxon>
        <taxon>Flavobacteriales</taxon>
        <taxon>Flavobacteriaceae</taxon>
        <taxon>Winogradskyella</taxon>
    </lineage>
</organism>
<comment type="caution">
    <text evidence="4">The sequence shown here is derived from an EMBL/GenBank/DDBJ whole genome shotgun (WGS) entry which is preliminary data.</text>
</comment>
<feature type="domain" description="DUF4174" evidence="3">
    <location>
        <begin position="20"/>
        <end position="129"/>
    </location>
</feature>
<dbReference type="EMBL" id="NGJN01000003">
    <property type="protein sequence ID" value="OZV69330.1"/>
    <property type="molecule type" value="Genomic_DNA"/>
</dbReference>
<dbReference type="AlphaFoldDB" id="A0A265UVL2"/>
<feature type="signal peptide" evidence="2">
    <location>
        <begin position="1"/>
        <end position="17"/>
    </location>
</feature>
<dbReference type="Proteomes" id="UP000216840">
    <property type="component" value="Unassembled WGS sequence"/>
</dbReference>
<evidence type="ECO:0000313" key="5">
    <source>
        <dbReference type="Proteomes" id="UP000216840"/>
    </source>
</evidence>
<dbReference type="Pfam" id="PF13778">
    <property type="entry name" value="DUF4174"/>
    <property type="match status" value="1"/>
</dbReference>
<dbReference type="InterPro" id="IPR025232">
    <property type="entry name" value="DUF4174"/>
</dbReference>
<proteinExistence type="predicted"/>
<protein>
    <recommendedName>
        <fullName evidence="3">DUF4174 domain-containing protein</fullName>
    </recommendedName>
</protein>
<evidence type="ECO:0000259" key="3">
    <source>
        <dbReference type="Pfam" id="PF13778"/>
    </source>
</evidence>
<dbReference type="RefSeq" id="WP_094968104.1">
    <property type="nucleotide sequence ID" value="NZ_NGJN01000003.1"/>
</dbReference>
<sequence>MKWFLLLTVFLSNMGFAQNIKKHQWKNRVLVISASAKDTFKVERQMTYFESVSKQLLERKLVLYECVENTCTFYNYKEAPQTISAKNNPATFSIVLFGLDGGKKFESDVVVTPDVLFSLIDRMPIRRQEIREKDN</sequence>